<accession>A0ABN9WFY7</accession>
<name>A0ABN9WFY7_9DINO</name>
<feature type="compositionally biased region" description="Low complexity" evidence="1">
    <location>
        <begin position="19"/>
        <end position="28"/>
    </location>
</feature>
<protein>
    <submittedName>
        <fullName evidence="2">Uncharacterized protein</fullName>
    </submittedName>
</protein>
<evidence type="ECO:0000313" key="2">
    <source>
        <dbReference type="EMBL" id="CAK0884303.1"/>
    </source>
</evidence>
<sequence length="109" mass="12049">MFQRVSPQFCAAGGRQTEAAPSGGAWSAPPRPDGRLPAAPAAQVVNEDKSTPTPHHRRSLNGPCAFAEQRLLLRFRRRARLRHRCFVGVVIIGVELQPAGWAHQLQCRF</sequence>
<evidence type="ECO:0000256" key="1">
    <source>
        <dbReference type="SAM" id="MobiDB-lite"/>
    </source>
</evidence>
<organism evidence="2 3">
    <name type="scientific">Prorocentrum cordatum</name>
    <dbReference type="NCBI Taxonomy" id="2364126"/>
    <lineage>
        <taxon>Eukaryota</taxon>
        <taxon>Sar</taxon>
        <taxon>Alveolata</taxon>
        <taxon>Dinophyceae</taxon>
        <taxon>Prorocentrales</taxon>
        <taxon>Prorocentraceae</taxon>
        <taxon>Prorocentrum</taxon>
    </lineage>
</organism>
<evidence type="ECO:0000313" key="3">
    <source>
        <dbReference type="Proteomes" id="UP001189429"/>
    </source>
</evidence>
<dbReference type="Proteomes" id="UP001189429">
    <property type="component" value="Unassembled WGS sequence"/>
</dbReference>
<reference evidence="2" key="1">
    <citation type="submission" date="2023-10" db="EMBL/GenBank/DDBJ databases">
        <authorList>
            <person name="Chen Y."/>
            <person name="Shah S."/>
            <person name="Dougan E. K."/>
            <person name="Thang M."/>
            <person name="Chan C."/>
        </authorList>
    </citation>
    <scope>NUCLEOTIDE SEQUENCE [LARGE SCALE GENOMIC DNA]</scope>
</reference>
<comment type="caution">
    <text evidence="2">The sequence shown here is derived from an EMBL/GenBank/DDBJ whole genome shotgun (WGS) entry which is preliminary data.</text>
</comment>
<dbReference type="EMBL" id="CAUYUJ010018527">
    <property type="protein sequence ID" value="CAK0884303.1"/>
    <property type="molecule type" value="Genomic_DNA"/>
</dbReference>
<keyword evidence="3" id="KW-1185">Reference proteome</keyword>
<feature type="region of interest" description="Disordered" evidence="1">
    <location>
        <begin position="13"/>
        <end position="61"/>
    </location>
</feature>
<proteinExistence type="predicted"/>
<gene>
    <name evidence="2" type="ORF">PCOR1329_LOCUS66282</name>
</gene>